<evidence type="ECO:0000313" key="4">
    <source>
        <dbReference type="Proteomes" id="UP001582793"/>
    </source>
</evidence>
<keyword evidence="2" id="KW-1133">Transmembrane helix</keyword>
<feature type="region of interest" description="Disordered" evidence="1">
    <location>
        <begin position="119"/>
        <end position="304"/>
    </location>
</feature>
<dbReference type="RefSeq" id="WP_375733373.1">
    <property type="nucleotide sequence ID" value="NZ_JBCGDC010000011.1"/>
</dbReference>
<dbReference type="Proteomes" id="UP001582793">
    <property type="component" value="Unassembled WGS sequence"/>
</dbReference>
<reference evidence="3 4" key="1">
    <citation type="submission" date="2024-04" db="EMBL/GenBank/DDBJ databases">
        <title>Polymorphospora sp. isolated from Baiyangdian Lake in Xiong'an New Area.</title>
        <authorList>
            <person name="Zhang X."/>
            <person name="Liu J."/>
        </authorList>
    </citation>
    <scope>NUCLEOTIDE SEQUENCE [LARGE SCALE GENOMIC DNA]</scope>
    <source>
        <strain evidence="3 4">2-325</strain>
    </source>
</reference>
<evidence type="ECO:0000313" key="3">
    <source>
        <dbReference type="EMBL" id="MFB6392658.1"/>
    </source>
</evidence>
<feature type="region of interest" description="Disordered" evidence="1">
    <location>
        <begin position="439"/>
        <end position="462"/>
    </location>
</feature>
<protein>
    <submittedName>
        <fullName evidence="3">Uncharacterized protein</fullName>
    </submittedName>
</protein>
<feature type="compositionally biased region" description="Gly residues" evidence="1">
    <location>
        <begin position="188"/>
        <end position="200"/>
    </location>
</feature>
<feature type="compositionally biased region" description="Basic and acidic residues" evidence="1">
    <location>
        <begin position="295"/>
        <end position="304"/>
    </location>
</feature>
<feature type="region of interest" description="Disordered" evidence="1">
    <location>
        <begin position="1"/>
        <end position="62"/>
    </location>
</feature>
<dbReference type="EMBL" id="JBCGDC010000011">
    <property type="protein sequence ID" value="MFB6392658.1"/>
    <property type="molecule type" value="Genomic_DNA"/>
</dbReference>
<feature type="compositionally biased region" description="Basic residues" evidence="1">
    <location>
        <begin position="243"/>
        <end position="255"/>
    </location>
</feature>
<gene>
    <name evidence="3" type="ORF">AAFH96_06000</name>
</gene>
<keyword evidence="2" id="KW-0812">Transmembrane</keyword>
<keyword evidence="4" id="KW-1185">Reference proteome</keyword>
<keyword evidence="2" id="KW-0472">Membrane</keyword>
<accession>A0ABV5CPB8</accession>
<feature type="transmembrane region" description="Helical" evidence="2">
    <location>
        <begin position="93"/>
        <end position="113"/>
    </location>
</feature>
<comment type="caution">
    <text evidence="3">The sequence shown here is derived from an EMBL/GenBank/DDBJ whole genome shotgun (WGS) entry which is preliminary data.</text>
</comment>
<evidence type="ECO:0000256" key="1">
    <source>
        <dbReference type="SAM" id="MobiDB-lite"/>
    </source>
</evidence>
<name>A0ABV5CPB8_9ACTN</name>
<feature type="compositionally biased region" description="Low complexity" evidence="1">
    <location>
        <begin position="126"/>
        <end position="144"/>
    </location>
</feature>
<feature type="compositionally biased region" description="Low complexity" evidence="1">
    <location>
        <begin position="223"/>
        <end position="238"/>
    </location>
</feature>
<proteinExistence type="predicted"/>
<feature type="transmembrane region" description="Helical" evidence="2">
    <location>
        <begin position="65"/>
        <end position="87"/>
    </location>
</feature>
<feature type="compositionally biased region" description="Polar residues" evidence="1">
    <location>
        <begin position="450"/>
        <end position="459"/>
    </location>
</feature>
<evidence type="ECO:0000256" key="2">
    <source>
        <dbReference type="SAM" id="Phobius"/>
    </source>
</evidence>
<feature type="compositionally biased region" description="Gly residues" evidence="1">
    <location>
        <begin position="154"/>
        <end position="167"/>
    </location>
</feature>
<sequence length="575" mass="60982">MDTATNPTHAETGEDDDAPEAVEETGDRQPWTLPDDDPTPESELSTGGWDAPLPAVDEPEGQRPVGMIAGGVGLGAVIAGLGVFSAFGLAGVAVAAGVAAVAAPVVAVAGSDLRRRVQTGQWRPNAAGTASRTRNGAAANRSAGAAGGRRAAGKAGGGRAGSTGGTGRSRRAATAGARSAGHGRKQPKGGGLFGGKGAGKAGPAKRGLAGSTGTGNGRHRAAGGRPSSAGSRGARNSSVLGRLGKKLTPQRHKTAASRASGARSEGFGQWKAWRKQRGDRAEAKRRARINAAKQRRADRWAKADARTEARRQRWAGRRANARQSAARGARRVRSWVSRPFTASWRRITTGRRAFIQRLRSRQWTSALWLALLKLWRTVRTAALRVPAWLGAPQPTPKQPPDYDDVIDGEIVDDPKDQAPPVARPGRRRPYVMHPPAQIGPALHAPAVPTPRSNANNSSRGARMNPAHEAVVDAFREAIGNWQPPDEGAFEEYESFFSSWEEMLNEMGDVVQGLSERFRDETPVETAVDYLSDLAGGFALMAQAGGEVYNAWRTGNAADIERHENPRPNEQQLNVL</sequence>
<feature type="compositionally biased region" description="Acidic residues" evidence="1">
    <location>
        <begin position="13"/>
        <end position="24"/>
    </location>
</feature>
<feature type="compositionally biased region" description="Basic residues" evidence="1">
    <location>
        <begin position="285"/>
        <end position="294"/>
    </location>
</feature>
<organism evidence="3 4">
    <name type="scientific">Polymorphospora lycopeni</name>
    <dbReference type="NCBI Taxonomy" id="3140240"/>
    <lineage>
        <taxon>Bacteria</taxon>
        <taxon>Bacillati</taxon>
        <taxon>Actinomycetota</taxon>
        <taxon>Actinomycetes</taxon>
        <taxon>Micromonosporales</taxon>
        <taxon>Micromonosporaceae</taxon>
        <taxon>Polymorphospora</taxon>
    </lineage>
</organism>